<evidence type="ECO:0000256" key="12">
    <source>
        <dbReference type="ARBA" id="ARBA00022741"/>
    </source>
</evidence>
<keyword evidence="19" id="KW-0922">Interferon antiviral system evasion</keyword>
<dbReference type="GO" id="GO:0039579">
    <property type="term" value="P:symbiont-mediated suppression of host ISG15-protein conjugation"/>
    <property type="evidence" value="ECO:0007669"/>
    <property type="project" value="UniProtKB-KW"/>
</dbReference>
<evidence type="ECO:0000256" key="1">
    <source>
        <dbReference type="ARBA" id="ARBA00000707"/>
    </source>
</evidence>
<dbReference type="InterPro" id="IPR029124">
    <property type="entry name" value="L_protein_N"/>
</dbReference>
<evidence type="ECO:0000256" key="25">
    <source>
        <dbReference type="ARBA" id="ARBA00063724"/>
    </source>
</evidence>
<dbReference type="PROSITE" id="PS50525">
    <property type="entry name" value="RDRP_SSRNA_NEG_SEG"/>
    <property type="match status" value="1"/>
</dbReference>
<accession>A0A191KW90</accession>
<protein>
    <recommendedName>
        <fullName evidence="4">RNA-directed RNA polymerase L</fullName>
        <ecNumber evidence="2">2.7.7.48</ecNumber>
        <ecNumber evidence="3">3.4.19.12</ecNumber>
    </recommendedName>
    <alternativeName>
        <fullName evidence="21">Large structural protein</fullName>
    </alternativeName>
    <alternativeName>
        <fullName evidence="23">Replicase</fullName>
    </alternativeName>
    <alternativeName>
        <fullName evidence="22">Transcriptase</fullName>
    </alternativeName>
</protein>
<evidence type="ECO:0000256" key="23">
    <source>
        <dbReference type="ARBA" id="ARBA00031012"/>
    </source>
</evidence>
<evidence type="ECO:0000313" key="29">
    <source>
        <dbReference type="EMBL" id="AMT75392.1"/>
    </source>
</evidence>
<feature type="compositionally biased region" description="Low complexity" evidence="26">
    <location>
        <begin position="853"/>
        <end position="872"/>
    </location>
</feature>
<keyword evidence="15" id="KW-0460">Magnesium</keyword>
<evidence type="ECO:0000256" key="13">
    <source>
        <dbReference type="ARBA" id="ARBA00022801"/>
    </source>
</evidence>
<evidence type="ECO:0000256" key="19">
    <source>
        <dbReference type="ARBA" id="ARBA00023258"/>
    </source>
</evidence>
<dbReference type="EMBL" id="KU925455">
    <property type="protein sequence ID" value="AMT75392.1"/>
    <property type="molecule type" value="Viral_cRNA"/>
</dbReference>
<evidence type="ECO:0000256" key="18">
    <source>
        <dbReference type="ARBA" id="ARBA00023208"/>
    </source>
</evidence>
<keyword evidence="6" id="KW-0945">Host-virus interaction</keyword>
<name>A0A191KW90_DUGBV</name>
<keyword evidence="20" id="KW-0899">Viral immunoevasion</keyword>
<evidence type="ECO:0000256" key="20">
    <source>
        <dbReference type="ARBA" id="ARBA00023280"/>
    </source>
</evidence>
<evidence type="ECO:0000256" key="9">
    <source>
        <dbReference type="ARBA" id="ARBA00022679"/>
    </source>
</evidence>
<dbReference type="GO" id="GO:0003968">
    <property type="term" value="F:RNA-directed RNA polymerase activity"/>
    <property type="evidence" value="ECO:0007669"/>
    <property type="project" value="UniProtKB-KW"/>
</dbReference>
<feature type="region of interest" description="Disordered" evidence="26">
    <location>
        <begin position="4009"/>
        <end position="4036"/>
    </location>
</feature>
<keyword evidence="17" id="KW-0693">Viral RNA replication</keyword>
<evidence type="ECO:0000256" key="17">
    <source>
        <dbReference type="ARBA" id="ARBA00022953"/>
    </source>
</evidence>
<dbReference type="PROSITE" id="PS50802">
    <property type="entry name" value="OTU"/>
    <property type="match status" value="1"/>
</dbReference>
<dbReference type="EC" id="3.4.19.12" evidence="3"/>
<reference evidence="29" key="1">
    <citation type="journal article" date="2016" name="Viruses">
        <title>Genomic Characterization of the Genus Nairovirus (Family Bunyaviridae).</title>
        <authorList>
            <person name="Kuhn J.H."/>
            <person name="Wiley M.R."/>
            <person name="Rodriguez S.E."/>
            <person name="Bao Y."/>
            <person name="Prieto K."/>
            <person name="Travassos da Rosa A.P."/>
            <person name="Guzman H."/>
            <person name="Savji N."/>
            <person name="Ladner J.T."/>
            <person name="Tesh R.B."/>
            <person name="Wada J."/>
            <person name="Jahrling P.B."/>
            <person name="Bente D.A."/>
            <person name="Palacios G."/>
        </authorList>
    </citation>
    <scope>NUCLEOTIDE SEQUENCE</scope>
    <source>
        <strain evidence="29">Ib Ar 1792</strain>
    </source>
</reference>
<feature type="domain" description="RdRp catalytic" evidence="27">
    <location>
        <begin position="2424"/>
        <end position="2639"/>
    </location>
</feature>
<feature type="region of interest" description="Disordered" evidence="26">
    <location>
        <begin position="777"/>
        <end position="879"/>
    </location>
</feature>
<organismHost>
    <name type="scientific">Hyalomma truncatum</name>
    <dbReference type="NCBI Taxonomy" id="72855"/>
</organismHost>
<keyword evidence="14" id="KW-1114">Inhibition of host interferon signaling pathway by virus</keyword>
<keyword evidence="11" id="KW-0479">Metal-binding</keyword>
<organism evidence="29">
    <name type="scientific">Dugbe virus</name>
    <dbReference type="NCBI Taxonomy" id="3052514"/>
    <lineage>
        <taxon>Viruses</taxon>
        <taxon>Riboviria</taxon>
        <taxon>Orthornavirae</taxon>
        <taxon>Negarnaviricota</taxon>
        <taxon>Polyploviricotina</taxon>
        <taxon>Bunyaviricetes</taxon>
        <taxon>Hareavirales</taxon>
        <taxon>Nairoviridae</taxon>
        <taxon>Orthonairovirus</taxon>
    </lineage>
</organism>
<evidence type="ECO:0000256" key="6">
    <source>
        <dbReference type="ARBA" id="ARBA00022581"/>
    </source>
</evidence>
<evidence type="ECO:0000256" key="10">
    <source>
        <dbReference type="ARBA" id="ARBA00022695"/>
    </source>
</evidence>
<dbReference type="GO" id="GO:0006351">
    <property type="term" value="P:DNA-templated transcription"/>
    <property type="evidence" value="ECO:0007669"/>
    <property type="project" value="InterPro"/>
</dbReference>
<dbReference type="Pfam" id="PF15518">
    <property type="entry name" value="L_protein_N"/>
    <property type="match status" value="1"/>
</dbReference>
<dbReference type="InterPro" id="IPR007099">
    <property type="entry name" value="RNA-dir_pol_NSvirus"/>
</dbReference>
<dbReference type="InterPro" id="IPR007322">
    <property type="entry name" value="RNA_pol_bunyavir"/>
</dbReference>
<feature type="domain" description="OTU" evidence="28">
    <location>
        <begin position="29"/>
        <end position="158"/>
    </location>
</feature>
<feature type="compositionally biased region" description="Low complexity" evidence="26">
    <location>
        <begin position="2814"/>
        <end position="2831"/>
    </location>
</feature>
<evidence type="ECO:0000259" key="27">
    <source>
        <dbReference type="PROSITE" id="PS50525"/>
    </source>
</evidence>
<evidence type="ECO:0000256" key="2">
    <source>
        <dbReference type="ARBA" id="ARBA00012494"/>
    </source>
</evidence>
<keyword evidence="13" id="KW-0378">Hydrolase</keyword>
<keyword evidence="10" id="KW-0548">Nucleotidyltransferase</keyword>
<evidence type="ECO:0000256" key="15">
    <source>
        <dbReference type="ARBA" id="ARBA00022842"/>
    </source>
</evidence>
<organismHost>
    <name type="scientific">Homo sapiens</name>
    <name type="common">Human</name>
    <dbReference type="NCBI Taxonomy" id="9606"/>
</organismHost>
<dbReference type="Gene3D" id="3.90.70.80">
    <property type="match status" value="1"/>
</dbReference>
<organismHost>
    <name type="scientific">Amblyomma variegatum</name>
    <name type="common">Tropical bont tick</name>
    <dbReference type="NCBI Taxonomy" id="34610"/>
</organismHost>
<dbReference type="Pfam" id="PF02338">
    <property type="entry name" value="OTU"/>
    <property type="match status" value="1"/>
</dbReference>
<evidence type="ECO:0000256" key="24">
    <source>
        <dbReference type="ARBA" id="ARBA00034123"/>
    </source>
</evidence>
<keyword evidence="16" id="KW-1127">Modulation of host ubiquitin pathway by viral deubiquitinase</keyword>
<dbReference type="GO" id="GO:0046872">
    <property type="term" value="F:metal ion binding"/>
    <property type="evidence" value="ECO:0007669"/>
    <property type="project" value="UniProtKB-KW"/>
</dbReference>
<dbReference type="GO" id="GO:0000166">
    <property type="term" value="F:nucleotide binding"/>
    <property type="evidence" value="ECO:0007669"/>
    <property type="project" value="UniProtKB-KW"/>
</dbReference>
<dbReference type="EC" id="2.7.7.48" evidence="2"/>
<dbReference type="GO" id="GO:0039694">
    <property type="term" value="P:viral RNA genome replication"/>
    <property type="evidence" value="ECO:0007669"/>
    <property type="project" value="InterPro"/>
</dbReference>
<organismHost>
    <name type="scientific">Rhipicephalus geigyi</name>
    <dbReference type="NCBI Taxonomy" id="136141"/>
</organismHost>
<organismHost>
    <name type="scientific">Rhipicephalus decoloratus</name>
    <name type="common">African blue tick</name>
    <name type="synonym">Boophilus decoloratus</name>
    <dbReference type="NCBI Taxonomy" id="60189"/>
</organismHost>
<dbReference type="GO" id="GO:0004843">
    <property type="term" value="F:cysteine-type deubiquitinase activity"/>
    <property type="evidence" value="ECO:0007669"/>
    <property type="project" value="UniProtKB-EC"/>
</dbReference>
<keyword evidence="8" id="KW-1130">Modulation of host ubiquitin pathway by virus</keyword>
<feature type="compositionally biased region" description="Polar residues" evidence="26">
    <location>
        <begin position="4023"/>
        <end position="4036"/>
    </location>
</feature>
<evidence type="ECO:0000256" key="7">
    <source>
        <dbReference type="ARBA" id="ARBA00022632"/>
    </source>
</evidence>
<keyword evidence="12" id="KW-0547">Nucleotide-binding</keyword>
<evidence type="ECO:0000256" key="21">
    <source>
        <dbReference type="ARBA" id="ARBA00030285"/>
    </source>
</evidence>
<evidence type="ECO:0000259" key="28">
    <source>
        <dbReference type="PROSITE" id="PS50802"/>
    </source>
</evidence>
<feature type="region of interest" description="Disordered" evidence="26">
    <location>
        <begin position="2800"/>
        <end position="2833"/>
    </location>
</feature>
<evidence type="ECO:0000256" key="8">
    <source>
        <dbReference type="ARBA" id="ARBA00022662"/>
    </source>
</evidence>
<comment type="subunit">
    <text evidence="25">Interacts (via N-terminus) with host ISG15 (via C-terminus); the deISGylase activity of the viral protein interferes with antiviral signaling pathways mediated by NF-kappaB and IRF signalings. Interacts with host ubiquitin.</text>
</comment>
<dbReference type="InterPro" id="IPR049605">
    <property type="entry name" value="L_OTU"/>
</dbReference>
<comment type="catalytic activity">
    <reaction evidence="1">
        <text>Thiol-dependent hydrolysis of ester, thioester, amide, peptide and isopeptide bonds formed by the C-terminal Gly of ubiquitin (a 76-residue protein attached to proteins as an intracellular targeting signal).</text>
        <dbReference type="EC" id="3.4.19.12"/>
    </reaction>
</comment>
<proteinExistence type="inferred from homology"/>
<dbReference type="FunFam" id="3.90.70.80:FF:000035">
    <property type="entry name" value="RNA-directed RNA polymerase L"/>
    <property type="match status" value="1"/>
</dbReference>
<evidence type="ECO:0000256" key="14">
    <source>
        <dbReference type="ARBA" id="ARBA00022830"/>
    </source>
</evidence>
<keyword evidence="9" id="KW-0808">Transferase</keyword>
<dbReference type="CDD" id="cd21880">
    <property type="entry name" value="OTU_RNAP_L_virus"/>
    <property type="match status" value="1"/>
</dbReference>
<organismHost>
    <name type="scientific">Rhipicephalus annulatus</name>
    <dbReference type="NCBI Taxonomy" id="34611"/>
</organismHost>
<evidence type="ECO:0000256" key="5">
    <source>
        <dbReference type="ARBA" id="ARBA00022484"/>
    </source>
</evidence>
<dbReference type="Pfam" id="PF04196">
    <property type="entry name" value="Bunya_RdRp"/>
    <property type="match status" value="1"/>
</dbReference>
<organismHost>
    <name type="scientific">Hyalomma rufipes</name>
    <name type="common">Tick</name>
    <name type="synonym">Hyalomma marginatum rufipes</name>
    <dbReference type="NCBI Taxonomy" id="72862"/>
</organismHost>
<evidence type="ECO:0000256" key="3">
    <source>
        <dbReference type="ARBA" id="ARBA00012759"/>
    </source>
</evidence>
<keyword evidence="7" id="KW-1090">Inhibition of host innate immune response by virus</keyword>
<evidence type="ECO:0000256" key="22">
    <source>
        <dbReference type="ARBA" id="ARBA00030436"/>
    </source>
</evidence>
<organismHost>
    <name type="scientific">Rhipicephalus</name>
    <dbReference type="NCBI Taxonomy" id="34630"/>
</organismHost>
<dbReference type="GO" id="GO:0039648">
    <property type="term" value="P:symbiont-mediated perturbation of host ubiquitin-like protein modification"/>
    <property type="evidence" value="ECO:0007669"/>
    <property type="project" value="UniProtKB-KW"/>
</dbReference>
<sequence length="4036" mass="459097">MDFLDSLIWERVVDEQYITNPTFCVSDYFEVIRQPGDGNCFYHSIAELFFDVKTPSSFRKVKEHLQLAAEVYYDTEPEAVGTGISKDEYIKVAMKDNEWGGSLEASMLSKHLQTTIILWVVNSTEQVTAAIKFGPGRVSTALNLMHVGRTHFDALRIIEQLENNQPQDRNRLDIADRIAAAEVYVSQSIEDNLQEDEFFDYAREDEISEDVSAPGGSREATELKKKAILLNKTVKRGENIPIRVGRALDCLFSCKIAVSLDEGLLYLRPETRESEATSISLRQLGHKLLTRDRHIKMEYARSKLYVTRDLIDHLDIGGLLRSSFPGLGLERYIQLLHSELVLDLVTVVLAVLLSTFLYGSNNKNKKQFITNCLLNTKLSGKRVFKALSKLTGQMLYRTPKRAVSIVSQELYGKLMLKVKNNLEGMGPISMLALRNLDFDNMQLQDYLEMLSEMSKIDNSDVEYTHREISDLHTLVERLSKLQKSQDVNELKLWFKEEVLTKRSQRSVGNAFEFLINDYFKKKDIMKFVSTSGKASSTGNIGNVLSYAHNLYLSKESLRMTSEDVTQLLIEIRKLHKLQGDLSIEPVAIICDKLEDQFRKLFRELPEECSSECQTLFNDIRNSPSHSVAWKHALRLKGTAYEGMFAKQYGWSYISEDIKPSLTMIVQTLFPESFEAFLDRTQLHPEFRDLTPDYALTQKIFFPRNTIPRTENRQLAIDVSLEGSVEAVPVVEKRMFPLPEVPIGEANSISRVMNIFKEKRKESMQKKLEHDRQAEANRLKSAGLGASKAEQEVCNSAQDRKEEKERTIEPAGKQQRTEDLVVIEGSQDEGNSDPQKKVDEKTVPGESKQHSKSSKSSSTNQMSQKVVDVPSVEDSSDQAPGDFPDYGYYFKRIVMDENGTVLTEEAQLEKRQLLFIEVGYQTDVDGKITTDYKKWKDILRLLELLNIKCSFIACADCSSTPSNNWWISEDKVRLLKNSISHLFSKLTQNSPADVTDIVVGSISTQKVRSYLKSGTATKTPISLKDVQETWSKMKDYIVNRPTGISLNKELVGALYQGLVEGAIISKEGTANLIQMLKDKQERITDEFERTKLKHEVNEDVKTSEKLLLGWLMEDLKGCRCMGCLTKIKELSESMSVNQDRLEYLSTNCQTKSHCTECHPRSLEYRNISNVDNRVPSMQRVSHSRNEGFEDTNETLTELDRLVRLTLPGKTEKERRVKRNVEGLIRFMMQQSSLDCIKLPSGQIIAHRCNKKFKNSSEAEEKCNERFERLMKELSEQKLKPYSDHVKKTITSSLKKTDKQAGSKCAVPRLWLETLIRDLRVPTKDEEILLNIRTSMQSKTNFIRNNDKLIIRSNKEIADYLETKRKNLLSEKASDKIFSSDCILFKEVIAEALRRYYSTPYEGVPETIVKLINFLCTFGWFQEVVLYSKICETFLRCCTEFSRSGIKLVKVRHCDTNLSIKLPSNKKENMLCCLYDKNMSLLKGPFFLNRRQAILGSAYPYILITLYIQVLQQHRCLEVLNSVNDRVVGNINTCTSNLLNTVKAELTLVNSGLFEKAYECRTEQCRLGGNFLNRSSRDHFISTVSGLNVVYGALIKDNLLANSQPQNKQLQMLRFGMLCGLSRLSSALELGKKFSTSCRRIEDNIMRLYLQSTIYSANRDVSQNVQNWKVKDLCPDITIPCFSVYGLFVNSDRQLIFDIYNVHIYNKEMDNFDEGCITVLEETAERHMLWELDLLRSLEGDTRDVRAARLLLGCPNIRKATDKDGNRLMKKGITDDLREEAGSDSSSISGRRSYASSGTRVKSMFGKYNSSQKPFELKPGLEVVNDPLHDYKQAVQDSFCYSEYTPNTESVLKDCIHIIRTNPSHTMGSYELIQAVTENARRKYPPENIERARKDPKNWVSISEVTETTSIVSQPRTHFMLKDCYKVLLGTENKKIVKMLRGKLKKLGAMRTDIEIGKKDCLDLLTTVDGLSEEQCKNIVNGIFEPSKLSFYHWKDLLKKELSEVLLTDDGNYIYCWLKTLSSMVKHSLKKDLRFMTGKNSLDIKPEMFTDEEYSALNIMKLELLGEQADGIQGKTDFLLSSWKKCALKPKEGQSILNVGLNSLAALHDELYDIRLQHLELTRIKKENPTVSFTKEEILVKRLEKGFLNKYKKEVMEAVNLIFYCCLTAPWCLHYKSLEAYLVRHPEILETECIKENDIPLLDLTVTSLIRSLIDDIEGESSFNDSSDIKVSFAVKYLITLFTANGEPFSLSLNDGGLSDDLQLTTDEKLLYQTKKVFAKLGLSGNNYDFIWTLQMIANSNFNVCKRLTGRTTGERLPRSVRSKVIYEMVKLVGETGMAILQQLAFSQALNYDHRFYAVLAPKAQLGGSRDLLVQETGTKVIHATTEMFSRNLLKTTSDDGLTNPHLKETILNIGLDMLSTARALDGKQVSDDSNLLNFFKAVCISGDNTKWGPIHCCSFFSGMMQQLLKDVQDWSSFYKLTFIKNLCRQIEIPAPSIRKILNVLRFKLSDKGGVEKLSEEAIRSELINNLAEWEGNDTVKFLITTYISKGIMAMNSYNHMGQGIHHATSSLLTSMMAETFEELAVDYMKKHFPGLTVNVDHAGSSDDYAKCIIVSGLVSKDMYKRYDEVFWRHMCRLKNFLAAVQRCCQMKDSAKTLVGDCFLEFYSEFMMGNRVTPAVIKFIFTGLINSSVTSPQSLVQACHVSSQQGMYNSVPLVTNAAFTILRQQIFYNHVEDFIRRYGLITLGAVSPFGRLFLPRFSGLVSSSVALEDSETISKAAAEINSNDIFFNTSSLSNLDKLEQSPDSSGLDDDSVVSTTTVESSDSKGSSSSFTFDLNRPLSETEVKFLKLLRELTSITACEMLQEKINILYNDSREGPLDRHNILQNCRLSESCDWLLDGKKRGLLELSRRMSCLLNVLIAGYYRSFGSEGTEKQVKASWSRDDNRVIEDPMIQLIPEKLRRELERLGLSRMEVDELMPAVGPDESLSQLVAKKLISLNVSTEEYSAEVSRLKQTLTARNVLHGLAGGIKELSLPIYTIFMKSYFFKDNVFLDLEDRWSSRHSTNYRDSTGKMLTGKVVTKFTHWLDTFLSCVVSANRSQEIKECSLFNPNLRCVNIMVKENGIKELSYIRSHLSVLSVEFENLNLQFSDVNRQKLKIVESRPPECELEANKAVIIKSKLFSAVEHVRLSNNPAVVMGYLLEESSISEVKPTKVDFSNLLKDRFKLMQFFPSVFTLLRSLQSESKELEKLGEPVDMHQVSKYANHLTLLCRMIQQSKPSLTVFYMLKGSQMNTEPTVSELVSYGIKEGRFLKLPEIGLDASTYSVRYWKILHCISAIGELPLSSKDKTSLLISFLNWKVTSDCVDDCCPLEKYDKAIVSEFSGQVLIHTLASELSSVRKDQEREGLTDLIDYINSPSELLKKKPYLGTTCRFQCWGEGAKSGKFTYSSRTGEAIGIFVAGKLHIHLTSDSPGLLCEVERQVLSWLGKRRTDVLTKEQHQFFLDFLPNLSEVVQKNRDGAILGVTIDSTNVRMLKYVPPKRNTPVIKIKKQILTVKKQTTLDVESEPRIVWGHGQLSIVYDECETETTYHENLIKVKKLVDLASGTTDKLPTAIFSDTRITLARVKFKTELLLNSLCLLHCFLKHTSQDAIQEVESKCNVLERYLRSGGVQFRPMSESLDKKVTKLPLQCQSDKDVDKEINFCEDLTRVFSNENVPLSSWSEVQSYIEEVGFGNVLVHVEKNPTRSDLIWRFSIDSIGGNFGPIKDIRTLVTYMSTETVPKFLLPFLLFEEQLKHLIAGCVELRDALNSSGINDREIAIVALFTCFYYQSDSVKRQGPVCSISSFCSLIGDDLLPLDNRLQARVLPEQDNVKLHFKLNLTTDSTLGKKDKAIQAKKIISRYLRLIFTEDDMDLKRLKSDATKVKLSSEKECEFLEFYLHSDLSYALNYRVLLEHLIDLEDRAKKTACVLIEEFILMLTGRLMISSTIDSDSKKTLEDDALCLEDLLDSDNEASSSKSDDEEQIALQTGKFNFNWDSD</sequence>
<evidence type="ECO:0000256" key="26">
    <source>
        <dbReference type="SAM" id="MobiDB-lite"/>
    </source>
</evidence>
<dbReference type="GO" id="GO:0039502">
    <property type="term" value="P:symbiont-mediated suppression of host type I interferon-mediated signaling pathway"/>
    <property type="evidence" value="ECO:0007669"/>
    <property type="project" value="UniProtKB-KW"/>
</dbReference>
<feature type="compositionally biased region" description="Basic and acidic residues" evidence="26">
    <location>
        <begin position="797"/>
        <end position="807"/>
    </location>
</feature>
<evidence type="ECO:0000256" key="11">
    <source>
        <dbReference type="ARBA" id="ARBA00022723"/>
    </source>
</evidence>
<keyword evidence="18" id="KW-1095">Inhibition of host ISG15 by virus</keyword>
<comment type="similarity">
    <text evidence="24">Belongs to the Bunyavirales RNA polymerase family.</text>
</comment>
<evidence type="ECO:0000256" key="16">
    <source>
        <dbReference type="ARBA" id="ARBA00022876"/>
    </source>
</evidence>
<dbReference type="InterPro" id="IPR003323">
    <property type="entry name" value="OTU_dom"/>
</dbReference>
<keyword evidence="5 29" id="KW-0696">RNA-directed RNA polymerase</keyword>
<feature type="compositionally biased region" description="Basic and acidic residues" evidence="26">
    <location>
        <begin position="833"/>
        <end position="848"/>
    </location>
</feature>
<evidence type="ECO:0000256" key="4">
    <source>
        <dbReference type="ARBA" id="ARBA00018602"/>
    </source>
</evidence>